<keyword evidence="2" id="KW-1185">Reference proteome</keyword>
<accession>A0ABU1GYY3</accession>
<evidence type="ECO:0008006" key="3">
    <source>
        <dbReference type="Google" id="ProtNLM"/>
    </source>
</evidence>
<gene>
    <name evidence="1" type="ORF">QC825_14405</name>
</gene>
<evidence type="ECO:0000313" key="2">
    <source>
        <dbReference type="Proteomes" id="UP001269375"/>
    </source>
</evidence>
<proteinExistence type="predicted"/>
<organism evidence="1 2">
    <name type="scientific">Larsenimonas suaedae</name>
    <dbReference type="NCBI Taxonomy" id="1851019"/>
    <lineage>
        <taxon>Bacteria</taxon>
        <taxon>Pseudomonadati</taxon>
        <taxon>Pseudomonadota</taxon>
        <taxon>Gammaproteobacteria</taxon>
        <taxon>Oceanospirillales</taxon>
        <taxon>Halomonadaceae</taxon>
        <taxon>Larsenimonas</taxon>
    </lineage>
</organism>
<evidence type="ECO:0000313" key="1">
    <source>
        <dbReference type="EMBL" id="MDR5897259.1"/>
    </source>
</evidence>
<protein>
    <recommendedName>
        <fullName evidence="3">DUF3102 domain-containing protein</fullName>
    </recommendedName>
</protein>
<sequence length="231" mass="26034">MTALTIDQFKAALPPKVKKSVNQELIDRINRTLSDPELHEAYRDNLLSYTRVMAEGKFRVSQYIDAVKYVSHKLLGCTNLDAYSKTFPEKMMRFTVMGTSDKDISSYVSAYNKSKLVNLIMEQTLVPSWILNQDLYQKALNVQADLMISARSEKVRSDAANSLLTHLKQPETQKVEMDVNVKQDSSIQALRDATMELAARQRMAIQAGAQDAQDVAHSSILIEGESEVKDE</sequence>
<comment type="caution">
    <text evidence="1">The sequence shown here is derived from an EMBL/GenBank/DDBJ whole genome shotgun (WGS) entry which is preliminary data.</text>
</comment>
<dbReference type="EMBL" id="JARWAO010000010">
    <property type="protein sequence ID" value="MDR5897259.1"/>
    <property type="molecule type" value="Genomic_DNA"/>
</dbReference>
<reference evidence="1 2" key="1">
    <citation type="submission" date="2023-04" db="EMBL/GenBank/DDBJ databases">
        <title>A long-awaited taxogenomic arrangement of the family Halomonadaceae.</title>
        <authorList>
            <person name="De La Haba R."/>
            <person name="Chuvochina M."/>
            <person name="Wittouck S."/>
            <person name="Arahal D.R."/>
            <person name="Sanchez-Porro C."/>
            <person name="Hugenholtz P."/>
            <person name="Ventosa A."/>
        </authorList>
    </citation>
    <scope>NUCLEOTIDE SEQUENCE [LARGE SCALE GENOMIC DNA]</scope>
    <source>
        <strain evidence="1 2">DSM 22428</strain>
    </source>
</reference>
<name>A0ABU1GYY3_9GAMM</name>
<dbReference type="RefSeq" id="WP_251595511.1">
    <property type="nucleotide sequence ID" value="NZ_JAMLJI010000006.1"/>
</dbReference>
<dbReference type="Proteomes" id="UP001269375">
    <property type="component" value="Unassembled WGS sequence"/>
</dbReference>